<name>A0AAD6EP63_9POAL</name>
<dbReference type="FunFam" id="3.30.30.30:FF:000005">
    <property type="entry name" value="Heat shock protein ssb1"/>
    <property type="match status" value="1"/>
</dbReference>
<dbReference type="Gene3D" id="2.60.34.10">
    <property type="entry name" value="Substrate Binding Domain Of DNAk, Chain A, domain 1"/>
    <property type="match status" value="1"/>
</dbReference>
<dbReference type="Proteomes" id="UP001210211">
    <property type="component" value="Unassembled WGS sequence"/>
</dbReference>
<dbReference type="Gene3D" id="3.30.30.30">
    <property type="match status" value="1"/>
</dbReference>
<dbReference type="GO" id="GO:0005524">
    <property type="term" value="F:ATP binding"/>
    <property type="evidence" value="ECO:0007669"/>
    <property type="project" value="UniProtKB-KW"/>
</dbReference>
<dbReference type="GO" id="GO:0005788">
    <property type="term" value="C:endoplasmic reticulum lumen"/>
    <property type="evidence" value="ECO:0007669"/>
    <property type="project" value="UniProtKB-SubCell"/>
</dbReference>
<dbReference type="EMBL" id="JAMRDG010000002">
    <property type="protein sequence ID" value="KAJ3691680.1"/>
    <property type="molecule type" value="Genomic_DNA"/>
</dbReference>
<keyword evidence="3" id="KW-0547">Nucleotide-binding</keyword>
<evidence type="ECO:0000256" key="1">
    <source>
        <dbReference type="ARBA" id="ARBA00004319"/>
    </source>
</evidence>
<accession>A0AAD6EP63</accession>
<keyword evidence="4" id="KW-0067">ATP-binding</keyword>
<proteinExistence type="inferred from homology"/>
<sequence length="459" mass="50891">MEEGRKVPCIGIDLGTAYTRASLFDGTHCRIIPDDQGNSNMPSYVAFTGSGVLIGKTAKKQAMQNTTNTIFGSRYSHSSVRDDMRLWPFKVIASQNNRLLVEVSWKGKLWQFTPVEICSIILTQIIKNAEKHLRATITNAVITVPVQFNYEQRQAIKEAGMISGLNFMQIINAPSASALFYSKEMLSKSSGTQSISRSEFEEYNMFIFDFGAGALDISLITLQEEFCLVRATAGNVHLGGSDFDNNMVYHVVNLLKSKGHKDVSNNLSSVRELRTTCEHAKALWSSGSKTVQMMIGPNEFSISAETFNELNKELFLKCIDSIDTCLRDAKMSADMVDEVILVGASTRIPTLQAHINQYFKGKAPKVSNRLETAPVYGAALQAYFLISTRGYGRGNRLFLLNAMSFSLGIQSPEGVMVVFIPKGTTIPTRTERICHYSNNSKPVVEIYEGEGDARTIEKD</sequence>
<dbReference type="Gene3D" id="3.90.640.10">
    <property type="entry name" value="Actin, Chain A, domain 4"/>
    <property type="match status" value="1"/>
</dbReference>
<reference evidence="5 6" key="1">
    <citation type="journal article" date="2022" name="Cell">
        <title>Repeat-based holocentromeres influence genome architecture and karyotype evolution.</title>
        <authorList>
            <person name="Hofstatter P.G."/>
            <person name="Thangavel G."/>
            <person name="Lux T."/>
            <person name="Neumann P."/>
            <person name="Vondrak T."/>
            <person name="Novak P."/>
            <person name="Zhang M."/>
            <person name="Costa L."/>
            <person name="Castellani M."/>
            <person name="Scott A."/>
            <person name="Toegelov H."/>
            <person name="Fuchs J."/>
            <person name="Mata-Sucre Y."/>
            <person name="Dias Y."/>
            <person name="Vanzela A.L.L."/>
            <person name="Huettel B."/>
            <person name="Almeida C.C.S."/>
            <person name="Simkova H."/>
            <person name="Souza G."/>
            <person name="Pedrosa-Harand A."/>
            <person name="Macas J."/>
            <person name="Mayer K.F.X."/>
            <person name="Houben A."/>
            <person name="Marques A."/>
        </authorList>
    </citation>
    <scope>NUCLEOTIDE SEQUENCE [LARGE SCALE GENOMIC DNA]</scope>
    <source>
        <strain evidence="5">RhyTen1mFocal</strain>
    </source>
</reference>
<evidence type="ECO:0000256" key="3">
    <source>
        <dbReference type="ARBA" id="ARBA00022741"/>
    </source>
</evidence>
<keyword evidence="6" id="KW-1185">Reference proteome</keyword>
<dbReference type="InterPro" id="IPR029047">
    <property type="entry name" value="HSP70_peptide-bd_sf"/>
</dbReference>
<evidence type="ECO:0000256" key="2">
    <source>
        <dbReference type="ARBA" id="ARBA00007381"/>
    </source>
</evidence>
<comment type="subcellular location">
    <subcellularLocation>
        <location evidence="1">Endoplasmic reticulum lumen</location>
    </subcellularLocation>
</comment>
<dbReference type="SUPFAM" id="SSF53067">
    <property type="entry name" value="Actin-like ATPase domain"/>
    <property type="match status" value="2"/>
</dbReference>
<dbReference type="GO" id="GO:0140662">
    <property type="term" value="F:ATP-dependent protein folding chaperone"/>
    <property type="evidence" value="ECO:0007669"/>
    <property type="project" value="InterPro"/>
</dbReference>
<evidence type="ECO:0000313" key="6">
    <source>
        <dbReference type="Proteomes" id="UP001210211"/>
    </source>
</evidence>
<dbReference type="Gene3D" id="3.30.420.40">
    <property type="match status" value="2"/>
</dbReference>
<dbReference type="Pfam" id="PF00012">
    <property type="entry name" value="HSP70"/>
    <property type="match status" value="1"/>
</dbReference>
<dbReference type="AlphaFoldDB" id="A0AAD6EP63"/>
<comment type="caution">
    <text evidence="5">The sequence shown here is derived from an EMBL/GenBank/DDBJ whole genome shotgun (WGS) entry which is preliminary data.</text>
</comment>
<evidence type="ECO:0000256" key="4">
    <source>
        <dbReference type="ARBA" id="ARBA00022840"/>
    </source>
</evidence>
<organism evidence="5 6">
    <name type="scientific">Rhynchospora tenuis</name>
    <dbReference type="NCBI Taxonomy" id="198213"/>
    <lineage>
        <taxon>Eukaryota</taxon>
        <taxon>Viridiplantae</taxon>
        <taxon>Streptophyta</taxon>
        <taxon>Embryophyta</taxon>
        <taxon>Tracheophyta</taxon>
        <taxon>Spermatophyta</taxon>
        <taxon>Magnoliopsida</taxon>
        <taxon>Liliopsida</taxon>
        <taxon>Poales</taxon>
        <taxon>Cyperaceae</taxon>
        <taxon>Cyperoideae</taxon>
        <taxon>Rhynchosporeae</taxon>
        <taxon>Rhynchospora</taxon>
    </lineage>
</organism>
<comment type="similarity">
    <text evidence="2">Belongs to the heat shock protein 70 family.</text>
</comment>
<evidence type="ECO:0000313" key="5">
    <source>
        <dbReference type="EMBL" id="KAJ3691680.1"/>
    </source>
</evidence>
<gene>
    <name evidence="5" type="ORF">LUZ61_020844</name>
</gene>
<dbReference type="PANTHER" id="PTHR19375">
    <property type="entry name" value="HEAT SHOCK PROTEIN 70KDA"/>
    <property type="match status" value="1"/>
</dbReference>
<dbReference type="PRINTS" id="PR00301">
    <property type="entry name" value="HEATSHOCK70"/>
</dbReference>
<dbReference type="InterPro" id="IPR013126">
    <property type="entry name" value="Hsp_70_fam"/>
</dbReference>
<protein>
    <submittedName>
        <fullName evidence="5">Uncharacterized protein</fullName>
    </submittedName>
</protein>
<dbReference type="InterPro" id="IPR043129">
    <property type="entry name" value="ATPase_NBD"/>
</dbReference>
<dbReference type="SUPFAM" id="SSF100920">
    <property type="entry name" value="Heat shock protein 70kD (HSP70), peptide-binding domain"/>
    <property type="match status" value="1"/>
</dbReference>